<evidence type="ECO:0000313" key="1">
    <source>
        <dbReference type="EMBL" id="KAJ8672484.1"/>
    </source>
</evidence>
<proteinExistence type="predicted"/>
<name>A0ACC2NQA3_9HYME</name>
<keyword evidence="2" id="KW-1185">Reference proteome</keyword>
<gene>
    <name evidence="1" type="ORF">QAD02_003743</name>
</gene>
<protein>
    <submittedName>
        <fullName evidence="1">Uncharacterized protein</fullName>
    </submittedName>
</protein>
<reference evidence="1" key="1">
    <citation type="submission" date="2023-04" db="EMBL/GenBank/DDBJ databases">
        <title>A chromosome-level genome assembly of the parasitoid wasp Eretmocerus hayati.</title>
        <authorList>
            <person name="Zhong Y."/>
            <person name="Liu S."/>
            <person name="Liu Y."/>
        </authorList>
    </citation>
    <scope>NUCLEOTIDE SEQUENCE</scope>
    <source>
        <strain evidence="1">ZJU_SS_LIU_2023</strain>
    </source>
</reference>
<organism evidence="1 2">
    <name type="scientific">Eretmocerus hayati</name>
    <dbReference type="NCBI Taxonomy" id="131215"/>
    <lineage>
        <taxon>Eukaryota</taxon>
        <taxon>Metazoa</taxon>
        <taxon>Ecdysozoa</taxon>
        <taxon>Arthropoda</taxon>
        <taxon>Hexapoda</taxon>
        <taxon>Insecta</taxon>
        <taxon>Pterygota</taxon>
        <taxon>Neoptera</taxon>
        <taxon>Endopterygota</taxon>
        <taxon>Hymenoptera</taxon>
        <taxon>Apocrita</taxon>
        <taxon>Proctotrupomorpha</taxon>
        <taxon>Chalcidoidea</taxon>
        <taxon>Aphelinidae</taxon>
        <taxon>Aphelininae</taxon>
        <taxon>Eretmocerus</taxon>
    </lineage>
</organism>
<sequence>MADNDDLLDYEDEEQTEQVVEGNGEVAPAKKEVKGTYVSIHSSGFRDFLLKPEILRAIVDCGFEHPSEVQHECIPQAVLGMDILCQAKSGMGKTAVFVLATLQQLELTENQVYVLVMCHTRELAFQISKEYERFSKYMPQVKVSVFFGGLPIQKDEEVLKSTVPHIVVGTPGRILALIKNKKLNLKHLKHFVLDECDKMLEQLDMRKDVQEIFRSTPHGKQVMMFSATLSKEIRPVCKKFMQDPMEVYVDDEAKLTLHGLQQHYVKLKENEKNKKLFELLDVLEFNQVVIFVKSVQRCMALAQLLTEQNFPAIGIHRGMTQEERLTRYQSFKDFQQRILVATNLFGRGMDIERVNIVFNYDMPENSDTYLHRVARAGRFGTKGLAITFVSDEGDAKILNDVQERFDVNITELPDEIDLASYNRDSKLEMKPMRINLTPLTLEFLSLSPAMINDFKSPNCTIDSIDLRLFESPWVYVLPNLSRAQLISVSKSLPENCPFQNYDDLRRHWKNMYSYRLPKTQQGMLFYEVALPSFPNQHFTYPEICILSKRPEILLCDRKNEITSEFLKDFTRSVHSLCGETLRISQPFPELKIEYSYTVKRSTDHSTQGKDDFTSPFFKTPNDYVVKPSGNKVKLSSLFTFKGIDKMSSTMKNHTQQVFSIMENQRQSGSSKNVKNTQALPGTFDSTLNPSQTKSSVTFEKSSPYKRHEKTLLDNMDHVLSFYDIPSMYPSSPQNLKSSSGIEINPLMKSQTGSSLTCSFPTEPTNFTSASQLPRKPIIKSIENVNFNLTRFENNSNNRGHSKSIQNQNLRRFNAKLQTSSISEDSNIKKYNLLSELEEDDEEFFPIYKSGKNGSKNLPSQFEYFRQKGIHDSQKGSQTARNNITSDDPLRNLLDSFEELKNVTKNNSDTDTMNDESVRKYSFDDLMRNSMKMSPREYTNEQNGENRSSRSSLLRLESQKLNLLSPEKSEAVGQSTIKENSITNYGVNRSFSGAFGKLKDDYHLTNSESKYVEKKIELSPNRVRPISDMSSDINIHRTKKTQNTVENDLVTNMLEKSVSGEKTCELSPFTWQSDDENYNNQLENDSLLDDREKLDKDNSSRIYHERSPYLANPNTEDVGPSSQNYTQNYDFVTSNHSNKKAGFQTLLSENSFNVNEGEAKDDVMQRCSFEQIVDKGDFTSILSQSSSESDSGDYESYKLAFKEALTFNNLNENIRMSR</sequence>
<dbReference type="Proteomes" id="UP001239111">
    <property type="component" value="Chromosome 3"/>
</dbReference>
<dbReference type="EMBL" id="CM056743">
    <property type="protein sequence ID" value="KAJ8672484.1"/>
    <property type="molecule type" value="Genomic_DNA"/>
</dbReference>
<accession>A0ACC2NQA3</accession>
<evidence type="ECO:0000313" key="2">
    <source>
        <dbReference type="Proteomes" id="UP001239111"/>
    </source>
</evidence>
<comment type="caution">
    <text evidence="1">The sequence shown here is derived from an EMBL/GenBank/DDBJ whole genome shotgun (WGS) entry which is preliminary data.</text>
</comment>